<dbReference type="InterPro" id="IPR029044">
    <property type="entry name" value="Nucleotide-diphossugar_trans"/>
</dbReference>
<reference evidence="8 9" key="1">
    <citation type="submission" date="2020-08" db="EMBL/GenBank/DDBJ databases">
        <authorList>
            <person name="Liu C."/>
            <person name="Sun Q."/>
        </authorList>
    </citation>
    <scope>NUCLEOTIDE SEQUENCE [LARGE SCALE GENOMIC DNA]</scope>
    <source>
        <strain evidence="8 9">NSJ-4</strain>
    </source>
</reference>
<gene>
    <name evidence="7 8" type="primary">ispD</name>
    <name evidence="8" type="ORF">H9Q76_01745</name>
</gene>
<dbReference type="CDD" id="cd02516">
    <property type="entry name" value="CDP-ME_synthetase"/>
    <property type="match status" value="1"/>
</dbReference>
<dbReference type="InterPro" id="IPR050088">
    <property type="entry name" value="IspD/TarI_cytidylyltransf_bact"/>
</dbReference>
<dbReference type="EC" id="2.7.7.60" evidence="7"/>
<evidence type="ECO:0000256" key="6">
    <source>
        <dbReference type="ARBA" id="ARBA00023229"/>
    </source>
</evidence>
<dbReference type="EMBL" id="CP060632">
    <property type="protein sequence ID" value="QNM00062.1"/>
    <property type="molecule type" value="Genomic_DNA"/>
</dbReference>
<comment type="similarity">
    <text evidence="3 7">Belongs to the IspD/TarI cytidylyltransferase family. IspD subfamily.</text>
</comment>
<proteinExistence type="inferred from homology"/>
<dbReference type="PROSITE" id="PS01295">
    <property type="entry name" value="ISPD"/>
    <property type="match status" value="1"/>
</dbReference>
<name>A0A7G9FND0_9FIRM</name>
<evidence type="ECO:0000313" key="9">
    <source>
        <dbReference type="Proteomes" id="UP000515819"/>
    </source>
</evidence>
<feature type="site" description="Positions MEP for the nucleophilic attack" evidence="7">
    <location>
        <position position="156"/>
    </location>
</feature>
<dbReference type="Pfam" id="PF01128">
    <property type="entry name" value="IspD"/>
    <property type="match status" value="1"/>
</dbReference>
<feature type="site" description="Transition state stabilizer" evidence="7">
    <location>
        <position position="14"/>
    </location>
</feature>
<dbReference type="GO" id="GO:0050518">
    <property type="term" value="F:2-C-methyl-D-erythritol 4-phosphate cytidylyltransferase activity"/>
    <property type="evidence" value="ECO:0007669"/>
    <property type="project" value="UniProtKB-UniRule"/>
</dbReference>
<dbReference type="InterPro" id="IPR018294">
    <property type="entry name" value="ISPD_synthase_CS"/>
</dbReference>
<dbReference type="GO" id="GO:0019288">
    <property type="term" value="P:isopentenyl diphosphate biosynthetic process, methylerythritol 4-phosphate pathway"/>
    <property type="evidence" value="ECO:0007669"/>
    <property type="project" value="UniProtKB-UniRule"/>
</dbReference>
<dbReference type="SUPFAM" id="SSF53448">
    <property type="entry name" value="Nucleotide-diphospho-sugar transferases"/>
    <property type="match status" value="1"/>
</dbReference>
<feature type="site" description="Positions MEP for the nucleophilic attack" evidence="7">
    <location>
        <position position="218"/>
    </location>
</feature>
<dbReference type="InterPro" id="IPR034683">
    <property type="entry name" value="IspD/TarI"/>
</dbReference>
<dbReference type="RefSeq" id="WP_196021339.1">
    <property type="nucleotide sequence ID" value="NZ_CP060632.1"/>
</dbReference>
<dbReference type="NCBIfam" id="TIGR00453">
    <property type="entry name" value="ispD"/>
    <property type="match status" value="1"/>
</dbReference>
<dbReference type="PANTHER" id="PTHR32125">
    <property type="entry name" value="2-C-METHYL-D-ERYTHRITOL 4-PHOSPHATE CYTIDYLYLTRANSFERASE, CHLOROPLASTIC"/>
    <property type="match status" value="1"/>
</dbReference>
<feature type="site" description="Transition state stabilizer" evidence="7">
    <location>
        <position position="21"/>
    </location>
</feature>
<organism evidence="8 9">
    <name type="scientific">Wujia chipingensis</name>
    <dbReference type="NCBI Taxonomy" id="2763670"/>
    <lineage>
        <taxon>Bacteria</taxon>
        <taxon>Bacillati</taxon>
        <taxon>Bacillota</taxon>
        <taxon>Clostridia</taxon>
        <taxon>Lachnospirales</taxon>
        <taxon>Lachnospiraceae</taxon>
        <taxon>Wujia</taxon>
    </lineage>
</organism>
<comment type="pathway">
    <text evidence="2 7">Isoprenoid biosynthesis; isopentenyl diphosphate biosynthesis via DXP pathway; isopentenyl diphosphate from 1-deoxy-D-xylulose 5-phosphate: step 2/6.</text>
</comment>
<dbReference type="KEGG" id="wcp:H9Q76_01745"/>
<dbReference type="InterPro" id="IPR001228">
    <property type="entry name" value="IspD"/>
</dbReference>
<dbReference type="AlphaFoldDB" id="A0A7G9FND0"/>
<keyword evidence="9" id="KW-1185">Reference proteome</keyword>
<dbReference type="HAMAP" id="MF_00108">
    <property type="entry name" value="IspD"/>
    <property type="match status" value="1"/>
</dbReference>
<evidence type="ECO:0000256" key="1">
    <source>
        <dbReference type="ARBA" id="ARBA00001282"/>
    </source>
</evidence>
<dbReference type="FunFam" id="3.90.550.10:FF:000003">
    <property type="entry name" value="2-C-methyl-D-erythritol 4-phosphate cytidylyltransferase"/>
    <property type="match status" value="1"/>
</dbReference>
<evidence type="ECO:0000313" key="8">
    <source>
        <dbReference type="EMBL" id="QNM00062.1"/>
    </source>
</evidence>
<comment type="catalytic activity">
    <reaction evidence="1 7">
        <text>2-C-methyl-D-erythritol 4-phosphate + CTP + H(+) = 4-CDP-2-C-methyl-D-erythritol + diphosphate</text>
        <dbReference type="Rhea" id="RHEA:13429"/>
        <dbReference type="ChEBI" id="CHEBI:15378"/>
        <dbReference type="ChEBI" id="CHEBI:33019"/>
        <dbReference type="ChEBI" id="CHEBI:37563"/>
        <dbReference type="ChEBI" id="CHEBI:57823"/>
        <dbReference type="ChEBI" id="CHEBI:58262"/>
        <dbReference type="EC" id="2.7.7.60"/>
    </reaction>
</comment>
<evidence type="ECO:0000256" key="7">
    <source>
        <dbReference type="HAMAP-Rule" id="MF_00108"/>
    </source>
</evidence>
<evidence type="ECO:0000256" key="3">
    <source>
        <dbReference type="ARBA" id="ARBA00009789"/>
    </source>
</evidence>
<comment type="function">
    <text evidence="7">Catalyzes the formation of 4-diphosphocytidyl-2-C-methyl-D-erythritol from CTP and 2-C-methyl-D-erythritol 4-phosphate (MEP).</text>
</comment>
<evidence type="ECO:0000256" key="2">
    <source>
        <dbReference type="ARBA" id="ARBA00004787"/>
    </source>
</evidence>
<dbReference type="UniPathway" id="UPA00056">
    <property type="reaction ID" value="UER00093"/>
</dbReference>
<keyword evidence="4 7" id="KW-0808">Transferase</keyword>
<evidence type="ECO:0000256" key="5">
    <source>
        <dbReference type="ARBA" id="ARBA00022695"/>
    </source>
</evidence>
<evidence type="ECO:0000256" key="4">
    <source>
        <dbReference type="ARBA" id="ARBA00022679"/>
    </source>
</evidence>
<dbReference type="Proteomes" id="UP000515819">
    <property type="component" value="Chromosome"/>
</dbReference>
<dbReference type="PANTHER" id="PTHR32125:SF4">
    <property type="entry name" value="2-C-METHYL-D-ERYTHRITOL 4-PHOSPHATE CYTIDYLYLTRANSFERASE, CHLOROPLASTIC"/>
    <property type="match status" value="1"/>
</dbReference>
<dbReference type="Gene3D" id="3.90.550.10">
    <property type="entry name" value="Spore Coat Polysaccharide Biosynthesis Protein SpsA, Chain A"/>
    <property type="match status" value="1"/>
</dbReference>
<accession>A0A7G9FND0</accession>
<sequence>MVTAIVLAAGVGSRMKSEKAKQFLEVAGHEVLYYSLRAFDEHPGVDSIVLVTKEEFVEHCQKELAERYQFAKVRDICIGGKERYDSVYQGLSAIGAEGENDIVLIHDGARPFVTAEMISASIACARECGACTVGVPAKDTIKIVDTDHYGVETPERKFVYQIQTPQTFQVPLLRRAYETMYEAKRNGDTHNITDDTMLVEQYAGVRCKVVEGAYENIKITTPEDLAIAEIFVEKTLKKI</sequence>
<keyword evidence="5 7" id="KW-0548">Nucleotidyltransferase</keyword>
<protein>
    <recommendedName>
        <fullName evidence="7">2-C-methyl-D-erythritol 4-phosphate cytidylyltransferase</fullName>
        <ecNumber evidence="7">2.7.7.60</ecNumber>
    </recommendedName>
    <alternativeName>
        <fullName evidence="7">4-diphosphocytidyl-2C-methyl-D-erythritol synthase</fullName>
    </alternativeName>
    <alternativeName>
        <fullName evidence="7">MEP cytidylyltransferase</fullName>
        <shortName evidence="7">MCT</shortName>
    </alternativeName>
</protein>
<keyword evidence="6 7" id="KW-0414">Isoprene biosynthesis</keyword>